<protein>
    <recommendedName>
        <fullName evidence="4">Serpin domain-containing protein</fullName>
    </recommendedName>
</protein>
<evidence type="ECO:0000313" key="6">
    <source>
        <dbReference type="Proteomes" id="UP000308267"/>
    </source>
</evidence>
<feature type="transmembrane region" description="Helical" evidence="3">
    <location>
        <begin position="34"/>
        <end position="53"/>
    </location>
</feature>
<dbReference type="PANTHER" id="PTHR11461">
    <property type="entry name" value="SERINE PROTEASE INHIBITOR, SERPIN"/>
    <property type="match status" value="1"/>
</dbReference>
<sequence>MASEINLYTSLVQLSSDMYGQVVMAQSMEQQNVFISRMSVYVALLMTLVGAGGQTRLELRQSMRIPSELEGATLHDMFGSALRKISSESKDVTMSLANRLFVIQNMNILGKFKDTLEKSYTAETELLVHYADTEAKRQRINQWVSEQTNSKIPELLSEGALQENSMMTIVNTVYFKGLWKLQFEKQMTWNGLFHRIDSSPVEVPMMKTCGYFP</sequence>
<keyword evidence="6" id="KW-1185">Reference proteome</keyword>
<dbReference type="InterPro" id="IPR000215">
    <property type="entry name" value="Serpin_fam"/>
</dbReference>
<proteinExistence type="inferred from homology"/>
<evidence type="ECO:0000313" key="5">
    <source>
        <dbReference type="EMBL" id="TGZ57583.1"/>
    </source>
</evidence>
<gene>
    <name evidence="5" type="ORF">CRM22_009904</name>
</gene>
<evidence type="ECO:0000259" key="4">
    <source>
        <dbReference type="SMART" id="SM00093"/>
    </source>
</evidence>
<dbReference type="STRING" id="147828.A0A4S2L4D0"/>
<dbReference type="InterPro" id="IPR042185">
    <property type="entry name" value="Serpin_sf_2"/>
</dbReference>
<dbReference type="Pfam" id="PF00079">
    <property type="entry name" value="Serpin"/>
    <property type="match status" value="1"/>
</dbReference>
<dbReference type="EMBL" id="SJOL01009422">
    <property type="protein sequence ID" value="TGZ57583.1"/>
    <property type="molecule type" value="Genomic_DNA"/>
</dbReference>
<keyword evidence="3" id="KW-1133">Transmembrane helix</keyword>
<comment type="caution">
    <text evidence="5">The sequence shown here is derived from an EMBL/GenBank/DDBJ whole genome shotgun (WGS) entry which is preliminary data.</text>
</comment>
<dbReference type="Gene3D" id="2.30.39.10">
    <property type="entry name" value="Alpha-1-antitrypsin, domain 1"/>
    <property type="match status" value="1"/>
</dbReference>
<dbReference type="Gene3D" id="3.30.497.10">
    <property type="entry name" value="Antithrombin, subunit I, domain 2"/>
    <property type="match status" value="1"/>
</dbReference>
<name>A0A4S2L4D0_OPIFE</name>
<dbReference type="GO" id="GO:0005615">
    <property type="term" value="C:extracellular space"/>
    <property type="evidence" value="ECO:0007669"/>
    <property type="project" value="InterPro"/>
</dbReference>
<dbReference type="InterPro" id="IPR042178">
    <property type="entry name" value="Serpin_sf_1"/>
</dbReference>
<dbReference type="SUPFAM" id="SSF56574">
    <property type="entry name" value="Serpins"/>
    <property type="match status" value="1"/>
</dbReference>
<dbReference type="InterPro" id="IPR036186">
    <property type="entry name" value="Serpin_sf"/>
</dbReference>
<reference evidence="5 6" key="1">
    <citation type="journal article" date="2019" name="BMC Genomics">
        <title>New insights from Opisthorchis felineus genome: update on genomics of the epidemiologically important liver flukes.</title>
        <authorList>
            <person name="Ershov N.I."/>
            <person name="Mordvinov V.A."/>
            <person name="Prokhortchouk E.B."/>
            <person name="Pakharukova M.Y."/>
            <person name="Gunbin K.V."/>
            <person name="Ustyantsev K."/>
            <person name="Genaev M.A."/>
            <person name="Blinov A.G."/>
            <person name="Mazur A."/>
            <person name="Boulygina E."/>
            <person name="Tsygankova S."/>
            <person name="Khrameeva E."/>
            <person name="Chekanov N."/>
            <person name="Fan G."/>
            <person name="Xiao A."/>
            <person name="Zhang H."/>
            <person name="Xu X."/>
            <person name="Yang H."/>
            <person name="Solovyev V."/>
            <person name="Lee S.M."/>
            <person name="Liu X."/>
            <person name="Afonnikov D.A."/>
            <person name="Skryabin K.G."/>
        </authorList>
    </citation>
    <scope>NUCLEOTIDE SEQUENCE [LARGE SCALE GENOMIC DNA]</scope>
    <source>
        <strain evidence="5">AK-0245</strain>
        <tissue evidence="5">Whole organism</tissue>
    </source>
</reference>
<keyword evidence="3" id="KW-0472">Membrane</keyword>
<dbReference type="Proteomes" id="UP000308267">
    <property type="component" value="Unassembled WGS sequence"/>
</dbReference>
<evidence type="ECO:0000256" key="3">
    <source>
        <dbReference type="SAM" id="Phobius"/>
    </source>
</evidence>
<dbReference type="SMART" id="SM00093">
    <property type="entry name" value="SERPIN"/>
    <property type="match status" value="1"/>
</dbReference>
<keyword evidence="3" id="KW-0812">Transmembrane</keyword>
<dbReference type="GO" id="GO:0004867">
    <property type="term" value="F:serine-type endopeptidase inhibitor activity"/>
    <property type="evidence" value="ECO:0007669"/>
    <property type="project" value="InterPro"/>
</dbReference>
<feature type="domain" description="Serpin" evidence="4">
    <location>
        <begin position="16"/>
        <end position="213"/>
    </location>
</feature>
<dbReference type="PANTHER" id="PTHR11461:SF211">
    <property type="entry name" value="GH10112P-RELATED"/>
    <property type="match status" value="1"/>
</dbReference>
<dbReference type="AlphaFoldDB" id="A0A4S2L4D0"/>
<evidence type="ECO:0000256" key="2">
    <source>
        <dbReference type="RuleBase" id="RU000411"/>
    </source>
</evidence>
<dbReference type="OrthoDB" id="671595at2759"/>
<organism evidence="5 6">
    <name type="scientific">Opisthorchis felineus</name>
    <dbReference type="NCBI Taxonomy" id="147828"/>
    <lineage>
        <taxon>Eukaryota</taxon>
        <taxon>Metazoa</taxon>
        <taxon>Spiralia</taxon>
        <taxon>Lophotrochozoa</taxon>
        <taxon>Platyhelminthes</taxon>
        <taxon>Trematoda</taxon>
        <taxon>Digenea</taxon>
        <taxon>Opisthorchiida</taxon>
        <taxon>Opisthorchiata</taxon>
        <taxon>Opisthorchiidae</taxon>
        <taxon>Opisthorchis</taxon>
    </lineage>
</organism>
<dbReference type="InterPro" id="IPR023796">
    <property type="entry name" value="Serpin_dom"/>
</dbReference>
<accession>A0A4S2L4D0</accession>
<evidence type="ECO:0000256" key="1">
    <source>
        <dbReference type="ARBA" id="ARBA00009500"/>
    </source>
</evidence>
<comment type="similarity">
    <text evidence="1 2">Belongs to the serpin family.</text>
</comment>